<proteinExistence type="inferred from homology"/>
<comment type="similarity">
    <text evidence="2">Belongs to the DegT/DnrJ/EryC1 family.</text>
</comment>
<dbReference type="CDD" id="cd00616">
    <property type="entry name" value="AHBA_syn"/>
    <property type="match status" value="1"/>
</dbReference>
<dbReference type="Pfam" id="PF01041">
    <property type="entry name" value="DegT_DnrJ_EryC1"/>
    <property type="match status" value="1"/>
</dbReference>
<dbReference type="InterPro" id="IPR000653">
    <property type="entry name" value="DegT/StrS_aminotransferase"/>
</dbReference>
<gene>
    <name evidence="3" type="primary">desV</name>
    <name evidence="3" type="ORF">GEAMG1_0668</name>
</gene>
<keyword evidence="1 2" id="KW-0663">Pyridoxal phosphate</keyword>
<dbReference type="Proteomes" id="UP001295463">
    <property type="component" value="Chromosome"/>
</dbReference>
<dbReference type="PANTHER" id="PTHR30244:SF36">
    <property type="entry name" value="3-OXO-GLUCOSE-6-PHOSPHATE:GLUTAMATE AMINOTRANSFERASE"/>
    <property type="match status" value="1"/>
</dbReference>
<accession>A0ABM9D5G9</accession>
<dbReference type="RefSeq" id="WP_305731415.1">
    <property type="nucleotide sequence ID" value="NZ_OW150024.1"/>
</dbReference>
<dbReference type="SUPFAM" id="SSF53383">
    <property type="entry name" value="PLP-dependent transferases"/>
    <property type="match status" value="1"/>
</dbReference>
<dbReference type="InterPro" id="IPR015424">
    <property type="entry name" value="PyrdxlP-dep_Trfase"/>
</dbReference>
<evidence type="ECO:0000256" key="2">
    <source>
        <dbReference type="RuleBase" id="RU004508"/>
    </source>
</evidence>
<reference evidence="3 4" key="1">
    <citation type="submission" date="2022-03" db="EMBL/GenBank/DDBJ databases">
        <authorList>
            <person name="Koch H."/>
        </authorList>
    </citation>
    <scope>NUCLEOTIDE SEQUENCE [LARGE SCALE GENOMIC DNA]</scope>
    <source>
        <strain evidence="3 4">G1</strain>
    </source>
</reference>
<evidence type="ECO:0000313" key="4">
    <source>
        <dbReference type="Proteomes" id="UP001295463"/>
    </source>
</evidence>
<evidence type="ECO:0000256" key="1">
    <source>
        <dbReference type="ARBA" id="ARBA00022898"/>
    </source>
</evidence>
<keyword evidence="4" id="KW-1185">Reference proteome</keyword>
<dbReference type="Gene3D" id="3.40.640.10">
    <property type="entry name" value="Type I PLP-dependent aspartate aminotransferase-like (Major domain)"/>
    <property type="match status" value="1"/>
</dbReference>
<dbReference type="InterPro" id="IPR015421">
    <property type="entry name" value="PyrdxlP-dep_Trfase_major"/>
</dbReference>
<dbReference type="EMBL" id="OW150024">
    <property type="protein sequence ID" value="CAH2030480.1"/>
    <property type="molecule type" value="Genomic_DNA"/>
</dbReference>
<dbReference type="PIRSF" id="PIRSF000390">
    <property type="entry name" value="PLP_StrS"/>
    <property type="match status" value="1"/>
</dbReference>
<evidence type="ECO:0000313" key="3">
    <source>
        <dbReference type="EMBL" id="CAH2030480.1"/>
    </source>
</evidence>
<name>A0ABM9D5G9_9BACT</name>
<dbReference type="EC" id="2.6.1.106" evidence="3"/>
<sequence>MQVPFFDIGRLNAELESELLAAAARTLGSGWYILGTEVQTFEQAMAESLGTSVMVAACNSGTDALVLALLAAGIGPGHEVITVANTAIPTVAAICATGATPVFVDVDPDTWLLDATRITAALTPATKAVIAVHLYGAMADCAAIQTVLCAAGRPDVALIEDVAQAQGAELGGRRAGTLGRFGAFSFYPSKNIGALGDGGAVCAGDRHDGAVLKELRNYGQRDRYHASTPRGINSRLDEIQAALLLTKLPHLAEWNRRKAALMETYRRSLAHLPLTFQAVTDGCRPAWHLCVVACSDTATRDALQQHLQAAGVQTIIHYPIPCHLQPAFGRARSTGLPVTESLAGRILSLPFSPVLTESEQAYVIQQVAGYFSRSSSHCAL</sequence>
<dbReference type="GO" id="GO:0008483">
    <property type="term" value="F:transaminase activity"/>
    <property type="evidence" value="ECO:0007669"/>
    <property type="project" value="UniProtKB-KW"/>
</dbReference>
<protein>
    <submittedName>
        <fullName evidence="3">dTDP-3-amino-3,4,6-trideoxy-alpha-D-glucose transaminase</fullName>
        <ecNumber evidence="3">2.6.1.106</ecNumber>
    </submittedName>
</protein>
<keyword evidence="3" id="KW-0032">Aminotransferase</keyword>
<organism evidence="3 4">
    <name type="scientific">Trichlorobacter ammonificans</name>
    <dbReference type="NCBI Taxonomy" id="2916410"/>
    <lineage>
        <taxon>Bacteria</taxon>
        <taxon>Pseudomonadati</taxon>
        <taxon>Thermodesulfobacteriota</taxon>
        <taxon>Desulfuromonadia</taxon>
        <taxon>Geobacterales</taxon>
        <taxon>Geobacteraceae</taxon>
        <taxon>Trichlorobacter</taxon>
    </lineage>
</organism>
<dbReference type="PANTHER" id="PTHR30244">
    <property type="entry name" value="TRANSAMINASE"/>
    <property type="match status" value="1"/>
</dbReference>
<keyword evidence="3" id="KW-0808">Transferase</keyword>